<feature type="transmembrane region" description="Helical" evidence="8">
    <location>
        <begin position="198"/>
        <end position="222"/>
    </location>
</feature>
<keyword evidence="3 8" id="KW-0812">Transmembrane</keyword>
<evidence type="ECO:0000256" key="4">
    <source>
        <dbReference type="ARBA" id="ARBA00022723"/>
    </source>
</evidence>
<dbReference type="Proteomes" id="UP001595823">
    <property type="component" value="Unassembled WGS sequence"/>
</dbReference>
<keyword evidence="4" id="KW-0479">Metal-binding</keyword>
<dbReference type="Pfam" id="PF01127">
    <property type="entry name" value="Sdh_cyt"/>
    <property type="match status" value="1"/>
</dbReference>
<evidence type="ECO:0000256" key="6">
    <source>
        <dbReference type="ARBA" id="ARBA00023004"/>
    </source>
</evidence>
<keyword evidence="10" id="KW-1185">Reference proteome</keyword>
<sequence>MRVSSIGAKITMAVTGIVLVLFLIAHMAGNLHAFGGAEELNEYAHGLREIGEPLLPYESLLWVLRVVLLASVVAHIASAVVLTRRAHVARPVKYAHRPPVRGEGSYAARTMRWGGVIIALFVVWHLLDLTTRTVNPEKDVPEVYSAVVQGFAPERWWVTLFYVVAVVFVSLHIRHGIWSAVQTIAGPGNTWRKRTQTIAWIVAVVLLVGFLAVPLSVTFGLVS</sequence>
<feature type="transmembrane region" description="Helical" evidence="8">
    <location>
        <begin position="110"/>
        <end position="127"/>
    </location>
</feature>
<accession>A0ABV8TUD3</accession>
<keyword evidence="7 8" id="KW-0472">Membrane</keyword>
<dbReference type="InterPro" id="IPR000701">
    <property type="entry name" value="SuccDH_FuR_B_TM-su"/>
</dbReference>
<dbReference type="SUPFAM" id="SSF81343">
    <property type="entry name" value="Fumarate reductase respiratory complex transmembrane subunits"/>
    <property type="match status" value="1"/>
</dbReference>
<evidence type="ECO:0000256" key="7">
    <source>
        <dbReference type="ARBA" id="ARBA00023136"/>
    </source>
</evidence>
<evidence type="ECO:0000256" key="5">
    <source>
        <dbReference type="ARBA" id="ARBA00022989"/>
    </source>
</evidence>
<dbReference type="EMBL" id="JBHSDK010000003">
    <property type="protein sequence ID" value="MFC4334287.1"/>
    <property type="molecule type" value="Genomic_DNA"/>
</dbReference>
<dbReference type="RefSeq" id="WP_380618019.1">
    <property type="nucleotide sequence ID" value="NZ_JBHSDK010000003.1"/>
</dbReference>
<protein>
    <submittedName>
        <fullName evidence="9">Succinate dehydrogenase cytochrome b subunit</fullName>
    </submittedName>
</protein>
<evidence type="ECO:0000256" key="8">
    <source>
        <dbReference type="SAM" id="Phobius"/>
    </source>
</evidence>
<reference evidence="10" key="1">
    <citation type="journal article" date="2019" name="Int. J. Syst. Evol. Microbiol.">
        <title>The Global Catalogue of Microorganisms (GCM) 10K type strain sequencing project: providing services to taxonomists for standard genome sequencing and annotation.</title>
        <authorList>
            <consortium name="The Broad Institute Genomics Platform"/>
            <consortium name="The Broad Institute Genome Sequencing Center for Infectious Disease"/>
            <person name="Wu L."/>
            <person name="Ma J."/>
        </authorList>
    </citation>
    <scope>NUCLEOTIDE SEQUENCE [LARGE SCALE GENOMIC DNA]</scope>
    <source>
        <strain evidence="10">IBRC-M 10908</strain>
    </source>
</reference>
<name>A0ABV8TUD3_9ACTN</name>
<comment type="caution">
    <text evidence="9">The sequence shown here is derived from an EMBL/GenBank/DDBJ whole genome shotgun (WGS) entry which is preliminary data.</text>
</comment>
<dbReference type="Gene3D" id="1.20.1300.10">
    <property type="entry name" value="Fumarate reductase/succinate dehydrogenase, transmembrane subunit"/>
    <property type="match status" value="1"/>
</dbReference>
<keyword evidence="2" id="KW-0349">Heme</keyword>
<dbReference type="InterPro" id="IPR011138">
    <property type="entry name" value="Cytochrome_b-558"/>
</dbReference>
<feature type="transmembrane region" description="Helical" evidence="8">
    <location>
        <begin position="62"/>
        <end position="83"/>
    </location>
</feature>
<comment type="subcellular location">
    <subcellularLocation>
        <location evidence="1">Membrane</location>
    </subcellularLocation>
</comment>
<evidence type="ECO:0000256" key="1">
    <source>
        <dbReference type="ARBA" id="ARBA00004370"/>
    </source>
</evidence>
<evidence type="ECO:0000256" key="2">
    <source>
        <dbReference type="ARBA" id="ARBA00022617"/>
    </source>
</evidence>
<keyword evidence="5 8" id="KW-1133">Transmembrane helix</keyword>
<evidence type="ECO:0000313" key="9">
    <source>
        <dbReference type="EMBL" id="MFC4334287.1"/>
    </source>
</evidence>
<dbReference type="InterPro" id="IPR034804">
    <property type="entry name" value="SQR/QFR_C/D"/>
</dbReference>
<proteinExistence type="predicted"/>
<dbReference type="CDD" id="cd03498">
    <property type="entry name" value="SQR_TypeB_2_TM"/>
    <property type="match status" value="1"/>
</dbReference>
<evidence type="ECO:0000256" key="3">
    <source>
        <dbReference type="ARBA" id="ARBA00022692"/>
    </source>
</evidence>
<organism evidence="9 10">
    <name type="scientific">Salininema proteolyticum</name>
    <dbReference type="NCBI Taxonomy" id="1607685"/>
    <lineage>
        <taxon>Bacteria</taxon>
        <taxon>Bacillati</taxon>
        <taxon>Actinomycetota</taxon>
        <taxon>Actinomycetes</taxon>
        <taxon>Glycomycetales</taxon>
        <taxon>Glycomycetaceae</taxon>
        <taxon>Salininema</taxon>
    </lineage>
</organism>
<evidence type="ECO:0000313" key="10">
    <source>
        <dbReference type="Proteomes" id="UP001595823"/>
    </source>
</evidence>
<dbReference type="NCBIfam" id="TIGR02046">
    <property type="entry name" value="sdhC_b558_fam"/>
    <property type="match status" value="1"/>
</dbReference>
<feature type="transmembrane region" description="Helical" evidence="8">
    <location>
        <begin position="156"/>
        <end position="177"/>
    </location>
</feature>
<keyword evidence="6" id="KW-0408">Iron</keyword>
<gene>
    <name evidence="9" type="ORF">ACFPET_03645</name>
</gene>